<dbReference type="AlphaFoldDB" id="A0A1J0WCU0"/>
<keyword evidence="5" id="KW-1185">Reference proteome</keyword>
<feature type="domain" description="VWFA" evidence="3">
    <location>
        <begin position="147"/>
        <end position="483"/>
    </location>
</feature>
<sequence>MAPISGSAVLRALKSRLATVARREEGSITILACFMVVIMLMVCGISVDMMRHEMDRSRLQATADRAVLAAAALNQPLSPEDVVSDYFTKSGIRDFASNVNVSEGLSFRTVTVGASTTMATQFMDYFGVDTLNVPALATAEDRVPNVEISLVLDISGSMRYSNRMNDLRPAAAEFLDIVLDDANRQKTSVTLVPYAGQTNPGPFMFDRLNGVRYPAAPLDEADGGIPEQLSHGTLPADAEGGRGSDETIRYVFPNVSSCLDIGTDGFGSAALPSGALYPQTPHFMNWTIAGNVMDWGWCPQDQTAIQYLSNDREGLKSLINTMRMHDGTGTHYAMKWAVSMLDPSSRGAVSALANAGLAAPEFIGRPAPYDDETTQKYIILMTDGQITEQVRPTDTMDPDNPVRELQRGRNGETEVISSAGTNVGSFFQQCDLAKNRSPRPIVIYTIAFDAPGVPEQQMRDCASSPSHFFSADGDSIADVFEAIAYQIRQLRLTQ</sequence>
<proteinExistence type="predicted"/>
<dbReference type="Proteomes" id="UP000181897">
    <property type="component" value="Chromosome"/>
</dbReference>
<dbReference type="EMBL" id="CP018076">
    <property type="protein sequence ID" value="APE42107.1"/>
    <property type="molecule type" value="Genomic_DNA"/>
</dbReference>
<dbReference type="InterPro" id="IPR036465">
    <property type="entry name" value="vWFA_dom_sf"/>
</dbReference>
<feature type="region of interest" description="Disordered" evidence="1">
    <location>
        <begin position="390"/>
        <end position="410"/>
    </location>
</feature>
<accession>A0A1J0WCU0</accession>
<dbReference type="InterPro" id="IPR028087">
    <property type="entry name" value="Tad_N"/>
</dbReference>
<gene>
    <name evidence="4" type="ORF">BOO69_00795</name>
</gene>
<evidence type="ECO:0000256" key="1">
    <source>
        <dbReference type="SAM" id="MobiDB-lite"/>
    </source>
</evidence>
<feature type="transmembrane region" description="Helical" evidence="2">
    <location>
        <begin position="28"/>
        <end position="50"/>
    </location>
</feature>
<keyword evidence="2" id="KW-0812">Transmembrane</keyword>
<dbReference type="STRING" id="1917485.BOO69_00795"/>
<name>A0A1J0WCU0_9RHOB</name>
<protein>
    <recommendedName>
        <fullName evidence="3">VWFA domain-containing protein</fullName>
    </recommendedName>
</protein>
<dbReference type="Gene3D" id="3.40.50.410">
    <property type="entry name" value="von Willebrand factor, type A domain"/>
    <property type="match status" value="1"/>
</dbReference>
<organism evidence="4 5">
    <name type="scientific">Sulfitobacter alexandrii</name>
    <dbReference type="NCBI Taxonomy" id="1917485"/>
    <lineage>
        <taxon>Bacteria</taxon>
        <taxon>Pseudomonadati</taxon>
        <taxon>Pseudomonadota</taxon>
        <taxon>Alphaproteobacteria</taxon>
        <taxon>Rhodobacterales</taxon>
        <taxon>Roseobacteraceae</taxon>
        <taxon>Sulfitobacter</taxon>
    </lineage>
</organism>
<evidence type="ECO:0000259" key="3">
    <source>
        <dbReference type="PROSITE" id="PS50234"/>
    </source>
</evidence>
<feature type="compositionally biased region" description="Basic and acidic residues" evidence="1">
    <location>
        <begin position="400"/>
        <end position="410"/>
    </location>
</feature>
<dbReference type="PROSITE" id="PS50234">
    <property type="entry name" value="VWFA"/>
    <property type="match status" value="1"/>
</dbReference>
<dbReference type="RefSeq" id="WP_071969422.1">
    <property type="nucleotide sequence ID" value="NZ_CP018076.1"/>
</dbReference>
<keyword evidence="2" id="KW-0472">Membrane</keyword>
<reference evidence="4 5" key="1">
    <citation type="submission" date="2016-11" db="EMBL/GenBank/DDBJ databases">
        <title>Complete genome sequence of Sulfitobacter sp. AM1-D1, a toxic bacteria associated with marine dinoflagellate Alexandrium minutum in East China Sea.</title>
        <authorList>
            <person name="Yang Q."/>
            <person name="Zhang X."/>
            <person name="Tian X."/>
        </authorList>
    </citation>
    <scope>NUCLEOTIDE SEQUENCE [LARGE SCALE GENOMIC DNA]</scope>
    <source>
        <strain evidence="4 5">AM1-D1</strain>
    </source>
</reference>
<dbReference type="SUPFAM" id="SSF53300">
    <property type="entry name" value="vWA-like"/>
    <property type="match status" value="1"/>
</dbReference>
<evidence type="ECO:0000313" key="4">
    <source>
        <dbReference type="EMBL" id="APE42107.1"/>
    </source>
</evidence>
<keyword evidence="2" id="KW-1133">Transmembrane helix</keyword>
<evidence type="ECO:0000256" key="2">
    <source>
        <dbReference type="SAM" id="Phobius"/>
    </source>
</evidence>
<dbReference type="KEGG" id="suam:BOO69_00795"/>
<evidence type="ECO:0000313" key="5">
    <source>
        <dbReference type="Proteomes" id="UP000181897"/>
    </source>
</evidence>
<dbReference type="InterPro" id="IPR002035">
    <property type="entry name" value="VWF_A"/>
</dbReference>
<dbReference type="Pfam" id="PF13400">
    <property type="entry name" value="Tad"/>
    <property type="match status" value="1"/>
</dbReference>